<accession>A0A841J6K2</accession>
<dbReference type="EMBL" id="JACHCA010000001">
    <property type="protein sequence ID" value="MBB6126370.1"/>
    <property type="molecule type" value="Genomic_DNA"/>
</dbReference>
<comment type="caution">
    <text evidence="1">The sequence shown here is derived from an EMBL/GenBank/DDBJ whole genome shotgun (WGS) entry which is preliminary data.</text>
</comment>
<dbReference type="Proteomes" id="UP000548326">
    <property type="component" value="Unassembled WGS sequence"/>
</dbReference>
<protein>
    <submittedName>
        <fullName evidence="1">Uncharacterized protein</fullName>
    </submittedName>
</protein>
<organism evidence="1 2">
    <name type="scientific">Mucilaginibacter lappiensis</name>
    <dbReference type="NCBI Taxonomy" id="354630"/>
    <lineage>
        <taxon>Bacteria</taxon>
        <taxon>Pseudomonadati</taxon>
        <taxon>Bacteroidota</taxon>
        <taxon>Sphingobacteriia</taxon>
        <taxon>Sphingobacteriales</taxon>
        <taxon>Sphingobacteriaceae</taxon>
        <taxon>Mucilaginibacter</taxon>
    </lineage>
</organism>
<evidence type="ECO:0000313" key="2">
    <source>
        <dbReference type="Proteomes" id="UP000548326"/>
    </source>
</evidence>
<gene>
    <name evidence="1" type="ORF">HDF22_000471</name>
</gene>
<proteinExistence type="predicted"/>
<name>A0A841J6K2_9SPHI</name>
<reference evidence="1 2" key="1">
    <citation type="submission" date="2020-08" db="EMBL/GenBank/DDBJ databases">
        <title>Genomic Encyclopedia of Type Strains, Phase IV (KMG-V): Genome sequencing to study the core and pangenomes of soil and plant-associated prokaryotes.</title>
        <authorList>
            <person name="Whitman W."/>
        </authorList>
    </citation>
    <scope>NUCLEOTIDE SEQUENCE [LARGE SCALE GENOMIC DNA]</scope>
    <source>
        <strain evidence="1 2">MP601</strain>
    </source>
</reference>
<sequence length="45" mass="5500">MMLKYYPFLHFAMQRILIDLDYPTINLITTRLIHNRKELTVTTFL</sequence>
<dbReference type="AlphaFoldDB" id="A0A841J6K2"/>
<evidence type="ECO:0000313" key="1">
    <source>
        <dbReference type="EMBL" id="MBB6126370.1"/>
    </source>
</evidence>